<keyword evidence="2" id="KW-0169">Cobalamin biosynthesis</keyword>
<dbReference type="PANTHER" id="PTHR43182">
    <property type="entry name" value="COBALT-PRECORRIN-6B C(15)-METHYLTRANSFERASE (DECARBOXYLATING)"/>
    <property type="match status" value="1"/>
</dbReference>
<dbReference type="GO" id="GO:0032259">
    <property type="term" value="P:methylation"/>
    <property type="evidence" value="ECO:0007669"/>
    <property type="project" value="UniProtKB-KW"/>
</dbReference>
<dbReference type="NCBIfam" id="TIGR02467">
    <property type="entry name" value="CbiE"/>
    <property type="match status" value="1"/>
</dbReference>
<dbReference type="GO" id="GO:0009236">
    <property type="term" value="P:cobalamin biosynthetic process"/>
    <property type="evidence" value="ECO:0007669"/>
    <property type="project" value="UniProtKB-KW"/>
</dbReference>
<dbReference type="PANTHER" id="PTHR43182:SF1">
    <property type="entry name" value="COBALT-PRECORRIN-7 C(5)-METHYLTRANSFERASE"/>
    <property type="match status" value="1"/>
</dbReference>
<gene>
    <name evidence="7" type="primary">cbiE</name>
    <name evidence="7" type="ORF">OG579_02485</name>
</gene>
<dbReference type="InterPro" id="IPR012818">
    <property type="entry name" value="CbiE"/>
</dbReference>
<evidence type="ECO:0000313" key="8">
    <source>
        <dbReference type="Proteomes" id="UP001432128"/>
    </source>
</evidence>
<feature type="domain" description="Tetrapyrrole methylase" evidence="6">
    <location>
        <begin position="6"/>
        <end position="189"/>
    </location>
</feature>
<proteinExistence type="predicted"/>
<dbReference type="InterPro" id="IPR014008">
    <property type="entry name" value="Cbl_synth_MTase_CbiT"/>
</dbReference>
<dbReference type="Gene3D" id="3.40.1010.10">
    <property type="entry name" value="Cobalt-precorrin-4 Transmethylase, Domain 1"/>
    <property type="match status" value="1"/>
</dbReference>
<accession>A0AAU4K405</accession>
<protein>
    <submittedName>
        <fullName evidence="7">Precorrin-6y C5,15-methyltransferase (Decarboxylating) subunit CbiE</fullName>
    </submittedName>
</protein>
<dbReference type="SUPFAM" id="SSF53335">
    <property type="entry name" value="S-adenosyl-L-methionine-dependent methyltransferases"/>
    <property type="match status" value="1"/>
</dbReference>
<evidence type="ECO:0000256" key="1">
    <source>
        <dbReference type="ARBA" id="ARBA00004953"/>
    </source>
</evidence>
<evidence type="ECO:0000256" key="5">
    <source>
        <dbReference type="ARBA" id="ARBA00022691"/>
    </source>
</evidence>
<name>A0AAU4K405_9NOCA</name>
<dbReference type="Gene3D" id="3.40.50.150">
    <property type="entry name" value="Vaccinia Virus protein VP39"/>
    <property type="match status" value="1"/>
</dbReference>
<dbReference type="RefSeq" id="WP_328857945.1">
    <property type="nucleotide sequence ID" value="NZ_CP108021.1"/>
</dbReference>
<evidence type="ECO:0000256" key="3">
    <source>
        <dbReference type="ARBA" id="ARBA00022603"/>
    </source>
</evidence>
<dbReference type="GO" id="GO:0008276">
    <property type="term" value="F:protein methyltransferase activity"/>
    <property type="evidence" value="ECO:0007669"/>
    <property type="project" value="InterPro"/>
</dbReference>
<dbReference type="KEGG" id="whr:OG579_02485"/>
<keyword evidence="8" id="KW-1185">Reference proteome</keyword>
<dbReference type="EMBL" id="CP108021">
    <property type="protein sequence ID" value="WUM20719.1"/>
    <property type="molecule type" value="Genomic_DNA"/>
</dbReference>
<reference evidence="7 8" key="1">
    <citation type="submission" date="2022-10" db="EMBL/GenBank/DDBJ databases">
        <title>The complete genomes of actinobacterial strains from the NBC collection.</title>
        <authorList>
            <person name="Joergensen T.S."/>
            <person name="Alvarez Arevalo M."/>
            <person name="Sterndorff E.B."/>
            <person name="Faurdal D."/>
            <person name="Vuksanovic O."/>
            <person name="Mourched A.-S."/>
            <person name="Charusanti P."/>
            <person name="Shaw S."/>
            <person name="Blin K."/>
            <person name="Weber T."/>
        </authorList>
    </citation>
    <scope>NUCLEOTIDE SEQUENCE [LARGE SCALE GENOMIC DNA]</scope>
    <source>
        <strain evidence="7 8">NBC_00319</strain>
    </source>
</reference>
<evidence type="ECO:0000313" key="7">
    <source>
        <dbReference type="EMBL" id="WUM20719.1"/>
    </source>
</evidence>
<dbReference type="InterPro" id="IPR000878">
    <property type="entry name" value="4pyrrol_Mease"/>
</dbReference>
<dbReference type="InterPro" id="IPR029063">
    <property type="entry name" value="SAM-dependent_MTases_sf"/>
</dbReference>
<dbReference type="SUPFAM" id="SSF53790">
    <property type="entry name" value="Tetrapyrrole methylase"/>
    <property type="match status" value="1"/>
</dbReference>
<dbReference type="InterPro" id="IPR014777">
    <property type="entry name" value="4pyrrole_Mease_sub1"/>
</dbReference>
<evidence type="ECO:0000256" key="2">
    <source>
        <dbReference type="ARBA" id="ARBA00022573"/>
    </source>
</evidence>
<evidence type="ECO:0000259" key="6">
    <source>
        <dbReference type="Pfam" id="PF00590"/>
    </source>
</evidence>
<dbReference type="Proteomes" id="UP001432128">
    <property type="component" value="Chromosome"/>
</dbReference>
<sequence>MSTPDVVVVGIGADGWRGLSPIAHDELTGATMIAGSSRQLELLPDLSARTHVWSTPMLADLRALLADPPARPLHVLASGDPMFHGVGATIVGLLGAERVRVIPAVSSASLAAARMGWDLARTPVISLVTDPVETILAHVSDGVRLLLLSRGADTPAAIATTLCDNGFGESTITVLECLGGDEEAIESADAAQWRRSPGHDLNVVAVACRGPRISTAPGRPDTDFDSDGQLTKTAVRSLTLALLRPAPRETLWDIGGGAGSVSIEWLLTEPTSRAVVFESDPDRRARIAHNAARHGVTTRLRIEGEAPAALHDAPRPDAVFVGGGLTVAGMVETCWDAMAPGARLVANAVTLESETLVMDRQRSLGGDLRRIHIDHAAPLGGMTTWRPILPVTQWSVVKNTHTTEERP</sequence>
<dbReference type="Pfam" id="PF00590">
    <property type="entry name" value="TP_methylase"/>
    <property type="match status" value="1"/>
</dbReference>
<dbReference type="InterPro" id="IPR050714">
    <property type="entry name" value="Cobalamin_biosynth_MTase"/>
</dbReference>
<comment type="pathway">
    <text evidence="1">Cofactor biosynthesis; adenosylcobalamin biosynthesis.</text>
</comment>
<dbReference type="PIRSF" id="PIRSF036428">
    <property type="entry name" value="CobL"/>
    <property type="match status" value="1"/>
</dbReference>
<keyword evidence="3" id="KW-0489">Methyltransferase</keyword>
<dbReference type="CDD" id="cd11644">
    <property type="entry name" value="Precorrin-6Y-MT"/>
    <property type="match status" value="1"/>
</dbReference>
<keyword evidence="5" id="KW-0949">S-adenosyl-L-methionine</keyword>
<dbReference type="NCBIfam" id="TIGR02469">
    <property type="entry name" value="CbiT"/>
    <property type="match status" value="1"/>
</dbReference>
<dbReference type="AlphaFoldDB" id="A0AAU4K405"/>
<dbReference type="InterPro" id="IPR035996">
    <property type="entry name" value="4pyrrol_Methylase_sf"/>
</dbReference>
<organism evidence="7 8">
    <name type="scientific">Williamsia herbipolensis</name>
    <dbReference type="NCBI Taxonomy" id="1603258"/>
    <lineage>
        <taxon>Bacteria</taxon>
        <taxon>Bacillati</taxon>
        <taxon>Actinomycetota</taxon>
        <taxon>Actinomycetes</taxon>
        <taxon>Mycobacteriales</taxon>
        <taxon>Nocardiaceae</taxon>
        <taxon>Williamsia</taxon>
    </lineage>
</organism>
<dbReference type="InterPro" id="IPR006365">
    <property type="entry name" value="Cbl_synth_CobL"/>
</dbReference>
<evidence type="ECO:0000256" key="4">
    <source>
        <dbReference type="ARBA" id="ARBA00022679"/>
    </source>
</evidence>
<keyword evidence="4" id="KW-0808">Transferase</keyword>